<evidence type="ECO:0000313" key="8">
    <source>
        <dbReference type="EMBL" id="RHZ09194.1"/>
    </source>
</evidence>
<evidence type="ECO:0000313" key="9">
    <source>
        <dbReference type="Proteomes" id="UP000265427"/>
    </source>
</evidence>
<dbReference type="SUPFAM" id="SSF49899">
    <property type="entry name" value="Concanavalin A-like lectins/glucanases"/>
    <property type="match status" value="1"/>
</dbReference>
<feature type="chain" id="PRO_5035556995" description="B30.2/SPRY domain-containing protein" evidence="2">
    <location>
        <begin position="29"/>
        <end position="366"/>
    </location>
</feature>
<dbReference type="EMBL" id="QUSZ01004898">
    <property type="protein sequence ID" value="RHY12177.1"/>
    <property type="molecule type" value="Genomic_DNA"/>
</dbReference>
<dbReference type="PANTHER" id="PTHR12245:SF5">
    <property type="entry name" value="SPRY DOMAIN-CONTAINING SOCS BOX PROTEIN 3"/>
    <property type="match status" value="1"/>
</dbReference>
<dbReference type="InterPro" id="IPR013320">
    <property type="entry name" value="ConA-like_dom_sf"/>
</dbReference>
<dbReference type="InterPro" id="IPR003877">
    <property type="entry name" value="SPRY_dom"/>
</dbReference>
<evidence type="ECO:0000313" key="11">
    <source>
        <dbReference type="Proteomes" id="UP000266643"/>
    </source>
</evidence>
<dbReference type="Proteomes" id="UP000265427">
    <property type="component" value="Unassembled WGS sequence"/>
</dbReference>
<evidence type="ECO:0000313" key="5">
    <source>
        <dbReference type="EMBL" id="RHY54459.1"/>
    </source>
</evidence>
<dbReference type="AlphaFoldDB" id="A0A397B397"/>
<evidence type="ECO:0000259" key="3">
    <source>
        <dbReference type="PROSITE" id="PS50188"/>
    </source>
</evidence>
<dbReference type="EMBL" id="QUTC01006028">
    <property type="protein sequence ID" value="RHY54459.1"/>
    <property type="molecule type" value="Genomic_DNA"/>
</dbReference>
<dbReference type="Gene3D" id="2.60.120.920">
    <property type="match status" value="1"/>
</dbReference>
<dbReference type="InterPro" id="IPR050672">
    <property type="entry name" value="FBXO45-Fsn/SPSB_families"/>
</dbReference>
<dbReference type="EMBL" id="QUTB01002991">
    <property type="protein sequence ID" value="RHY70238.1"/>
    <property type="molecule type" value="Genomic_DNA"/>
</dbReference>
<dbReference type="Proteomes" id="UP000286510">
    <property type="component" value="Unassembled WGS sequence"/>
</dbReference>
<evidence type="ECO:0000313" key="6">
    <source>
        <dbReference type="EMBL" id="RHY64422.1"/>
    </source>
</evidence>
<evidence type="ECO:0000313" key="4">
    <source>
        <dbReference type="EMBL" id="RHY12177.1"/>
    </source>
</evidence>
<gene>
    <name evidence="8" type="ORF">DYB26_007727</name>
    <name evidence="6" type="ORF">DYB30_002454</name>
    <name evidence="7" type="ORF">DYB34_002190</name>
    <name evidence="4" type="ORF">DYB36_002337</name>
    <name evidence="5" type="ORF">DYB38_004007</name>
</gene>
<protein>
    <recommendedName>
        <fullName evidence="3">B30.2/SPRY domain-containing protein</fullName>
    </recommendedName>
</protein>
<dbReference type="Pfam" id="PF00622">
    <property type="entry name" value="SPRY"/>
    <property type="match status" value="1"/>
</dbReference>
<dbReference type="VEuPathDB" id="FungiDB:H257_08390"/>
<sequence>MRPKIPPTTCTMWVATPFGLAALTTTDAWESLSKVTVKFPWGIGYLQRRIVSTSHAFQVTCFALPRPLERFTLTVELTVSFAALRERILRHLDMPLLLVDNVVVMQPFFGGPDDYRLSPPTPGQLVFTSLRPLLVTIFPTIKLTKCSSLLHIEASDKETAQAIPTTAPSAPSTEHHPTTPPIDANPRDKLSSTTNNRRAAAAAATLEHPTTLVSPVVTQIGRGTGCVTGAEGRLTSGRKYWEVRLDTTLLGDGIFVGVATVDVPLNSTVVGTDTFWGFAPHLGKKVSVTLEPYGGPEAVCVHGDVVGTLYDAELGLLSFYRNGRPLGPAFRHLYFRGFCPAFATTNVGLRFTLLPGTVPPLKAELS</sequence>
<evidence type="ECO:0000313" key="10">
    <source>
        <dbReference type="Proteomes" id="UP000265716"/>
    </source>
</evidence>
<dbReference type="Proteomes" id="UP000283543">
    <property type="component" value="Unassembled WGS sequence"/>
</dbReference>
<comment type="caution">
    <text evidence="4">The sequence shown here is derived from an EMBL/GenBank/DDBJ whole genome shotgun (WGS) entry which is preliminary data.</text>
</comment>
<dbReference type="EMBL" id="QUTD01005052">
    <property type="protein sequence ID" value="RHY64422.1"/>
    <property type="molecule type" value="Genomic_DNA"/>
</dbReference>
<feature type="signal peptide" evidence="2">
    <location>
        <begin position="1"/>
        <end position="28"/>
    </location>
</feature>
<keyword evidence="2" id="KW-0732">Signal</keyword>
<proteinExistence type="predicted"/>
<dbReference type="PROSITE" id="PS50188">
    <property type="entry name" value="B302_SPRY"/>
    <property type="match status" value="1"/>
</dbReference>
<evidence type="ECO:0000313" key="7">
    <source>
        <dbReference type="EMBL" id="RHY70238.1"/>
    </source>
</evidence>
<dbReference type="SMART" id="SM00449">
    <property type="entry name" value="SPRY"/>
    <property type="match status" value="1"/>
</dbReference>
<evidence type="ECO:0000256" key="1">
    <source>
        <dbReference type="SAM" id="MobiDB-lite"/>
    </source>
</evidence>
<evidence type="ECO:0000256" key="2">
    <source>
        <dbReference type="SAM" id="SignalP"/>
    </source>
</evidence>
<feature type="compositionally biased region" description="Polar residues" evidence="1">
    <location>
        <begin position="162"/>
        <end position="172"/>
    </location>
</feature>
<name>A0A397B397_APHAT</name>
<dbReference type="Proteomes" id="UP000266643">
    <property type="component" value="Unassembled WGS sequence"/>
</dbReference>
<accession>A0A397B397</accession>
<reference evidence="9 10" key="1">
    <citation type="submission" date="2018-08" db="EMBL/GenBank/DDBJ databases">
        <title>Aphanomyces genome sequencing and annotation.</title>
        <authorList>
            <person name="Minardi D."/>
            <person name="Oidtmann B."/>
            <person name="Van Der Giezen M."/>
            <person name="Studholme D.J."/>
        </authorList>
    </citation>
    <scope>NUCLEOTIDE SEQUENCE [LARGE SCALE GENOMIC DNA]</scope>
    <source>
        <strain evidence="6 11">D2</strain>
        <strain evidence="8 13">FDL457</strain>
        <strain evidence="4 9">Kv</strain>
        <strain evidence="5 10">SA</strain>
        <strain evidence="7 12">Si</strain>
    </source>
</reference>
<organism evidence="4 9">
    <name type="scientific">Aphanomyces astaci</name>
    <name type="common">Crayfish plague agent</name>
    <dbReference type="NCBI Taxonomy" id="112090"/>
    <lineage>
        <taxon>Eukaryota</taxon>
        <taxon>Sar</taxon>
        <taxon>Stramenopiles</taxon>
        <taxon>Oomycota</taxon>
        <taxon>Saprolegniomycetes</taxon>
        <taxon>Saprolegniales</taxon>
        <taxon>Verrucalvaceae</taxon>
        <taxon>Aphanomyces</taxon>
    </lineage>
</organism>
<feature type="compositionally biased region" description="Low complexity" evidence="1">
    <location>
        <begin position="193"/>
        <end position="205"/>
    </location>
</feature>
<dbReference type="Proteomes" id="UP000265716">
    <property type="component" value="Unassembled WGS sequence"/>
</dbReference>
<dbReference type="EMBL" id="QUTF01015512">
    <property type="protein sequence ID" value="RHZ09194.1"/>
    <property type="molecule type" value="Genomic_DNA"/>
</dbReference>
<dbReference type="PANTHER" id="PTHR12245">
    <property type="entry name" value="SPRY DOMAIN CONTAINING SOCS BOX PROTEIN"/>
    <property type="match status" value="1"/>
</dbReference>
<evidence type="ECO:0000313" key="13">
    <source>
        <dbReference type="Proteomes" id="UP000286510"/>
    </source>
</evidence>
<dbReference type="InterPro" id="IPR001870">
    <property type="entry name" value="B30.2/SPRY"/>
</dbReference>
<evidence type="ECO:0000313" key="12">
    <source>
        <dbReference type="Proteomes" id="UP000283543"/>
    </source>
</evidence>
<feature type="domain" description="B30.2/SPRY" evidence="3">
    <location>
        <begin position="155"/>
        <end position="360"/>
    </location>
</feature>
<feature type="region of interest" description="Disordered" evidence="1">
    <location>
        <begin position="160"/>
        <end position="205"/>
    </location>
</feature>
<dbReference type="CDD" id="cd11709">
    <property type="entry name" value="SPRY"/>
    <property type="match status" value="1"/>
</dbReference>
<dbReference type="InterPro" id="IPR043136">
    <property type="entry name" value="B30.2/SPRY_sf"/>
</dbReference>